<gene>
    <name evidence="9" type="ORF">SOCE836_093470</name>
</gene>
<name>A0A4P2R343_SORCE</name>
<dbReference type="CDD" id="cd08987">
    <property type="entry name" value="GH62"/>
    <property type="match status" value="1"/>
</dbReference>
<dbReference type="InterPro" id="IPR005193">
    <property type="entry name" value="GH62_arabinosidase"/>
</dbReference>
<evidence type="ECO:0000256" key="5">
    <source>
        <dbReference type="ARBA" id="ARBA00022729"/>
    </source>
</evidence>
<evidence type="ECO:0000256" key="2">
    <source>
        <dbReference type="ARBA" id="ARBA00004613"/>
    </source>
</evidence>
<dbReference type="SUPFAM" id="SSF110221">
    <property type="entry name" value="AbfB domain"/>
    <property type="match status" value="1"/>
</dbReference>
<evidence type="ECO:0000259" key="8">
    <source>
        <dbReference type="Pfam" id="PF05270"/>
    </source>
</evidence>
<keyword evidence="7" id="KW-0326">Glycosidase</keyword>
<protein>
    <recommendedName>
        <fullName evidence="3">non-reducing end alpha-L-arabinofuranosidase</fullName>
        <ecNumber evidence="3">3.2.1.55</ecNumber>
    </recommendedName>
</protein>
<dbReference type="AlphaFoldDB" id="A0A4P2R343"/>
<evidence type="ECO:0000313" key="9">
    <source>
        <dbReference type="EMBL" id="AUX37126.1"/>
    </source>
</evidence>
<dbReference type="RefSeq" id="WP_237244654.1">
    <property type="nucleotide sequence ID" value="NZ_CP012672.1"/>
</dbReference>
<dbReference type="Proteomes" id="UP000295497">
    <property type="component" value="Chromosome"/>
</dbReference>
<comment type="subcellular location">
    <subcellularLocation>
        <location evidence="2">Secreted</location>
    </subcellularLocation>
</comment>
<dbReference type="PANTHER" id="PTHR40631:SF2">
    <property type="entry name" value="ALPHA-L-ARABINOFURANOSIDASE"/>
    <property type="match status" value="1"/>
</dbReference>
<dbReference type="GO" id="GO:0046556">
    <property type="term" value="F:alpha-L-arabinofuranosidase activity"/>
    <property type="evidence" value="ECO:0007669"/>
    <property type="project" value="UniProtKB-EC"/>
</dbReference>
<dbReference type="GO" id="GO:0005576">
    <property type="term" value="C:extracellular region"/>
    <property type="evidence" value="ECO:0007669"/>
    <property type="project" value="UniProtKB-SubCell"/>
</dbReference>
<dbReference type="InterPro" id="IPR036195">
    <property type="entry name" value="AbfB_ABD_sf"/>
</dbReference>
<dbReference type="Pfam" id="PF05270">
    <property type="entry name" value="AbfB"/>
    <property type="match status" value="1"/>
</dbReference>
<dbReference type="PANTHER" id="PTHR40631">
    <property type="entry name" value="ALPHA-L-ARABINOFURANOSIDASE AXHA-2-RELATED"/>
    <property type="match status" value="1"/>
</dbReference>
<dbReference type="EC" id="3.2.1.55" evidence="3"/>
<evidence type="ECO:0000313" key="10">
    <source>
        <dbReference type="Proteomes" id="UP000295497"/>
    </source>
</evidence>
<sequence length="482" mass="53316">MRFVSRHALLAAATGAIAVSCVVGPEEIEGESEEAGSLEGAAAVANPTWYVDAPILYKAKAEPYDHYAVKDPTIVYSGGKYHMFYTGANASGGWQMLYSSATTMEGFRTAPHIYLSRIGESYFCAPQVFYFEPHNLWYLVYQDGKHGAAYATTSNIADPNSWSGPKSLGASGNMGWDYYVICDDASCYLYNTPDDGSRRLYVRKTARGSFPGGWGSPSVAITDTFEGAHVYKSLADGQYYLIVEDLKDNRYYELWTSASAGGPWRQISEKWAWRGNLVYNADRWTTSVSHGELIRAGVNQKLEINDINRVDFLIQGNLNLSGPPYQQLPWDLGVIRNYAAGSTTTPVGTIRQLQSYNFQSRYLRHQAFRARIDEAVSPIQDAQFRVVPGLANASAVSFESVNFPGRFLRHRGGEIWLDTNDGSSGFRGDATWHRRPGLANSGWSSFESYSAPGQYMRHSGFLMIVGAVSGSAQQADATFREQ</sequence>
<dbReference type="Gene3D" id="2.115.10.20">
    <property type="entry name" value="Glycosyl hydrolase domain, family 43"/>
    <property type="match status" value="1"/>
</dbReference>
<evidence type="ECO:0000256" key="7">
    <source>
        <dbReference type="ARBA" id="ARBA00023295"/>
    </source>
</evidence>
<dbReference type="SUPFAM" id="SSF75005">
    <property type="entry name" value="Arabinanase/levansucrase/invertase"/>
    <property type="match status" value="1"/>
</dbReference>
<evidence type="ECO:0000256" key="1">
    <source>
        <dbReference type="ARBA" id="ARBA00001462"/>
    </source>
</evidence>
<dbReference type="PROSITE" id="PS51257">
    <property type="entry name" value="PROKAR_LIPOPROTEIN"/>
    <property type="match status" value="1"/>
</dbReference>
<organism evidence="9 10">
    <name type="scientific">Sorangium cellulosum</name>
    <name type="common">Polyangium cellulosum</name>
    <dbReference type="NCBI Taxonomy" id="56"/>
    <lineage>
        <taxon>Bacteria</taxon>
        <taxon>Pseudomonadati</taxon>
        <taxon>Myxococcota</taxon>
        <taxon>Polyangia</taxon>
        <taxon>Polyangiales</taxon>
        <taxon>Polyangiaceae</taxon>
        <taxon>Sorangium</taxon>
    </lineage>
</organism>
<proteinExistence type="predicted"/>
<evidence type="ECO:0000256" key="6">
    <source>
        <dbReference type="ARBA" id="ARBA00022801"/>
    </source>
</evidence>
<keyword evidence="4" id="KW-0964">Secreted</keyword>
<dbReference type="Gene3D" id="2.80.10.50">
    <property type="match status" value="1"/>
</dbReference>
<dbReference type="InterPro" id="IPR023296">
    <property type="entry name" value="Glyco_hydro_beta-prop_sf"/>
</dbReference>
<dbReference type="EMBL" id="CP012672">
    <property type="protein sequence ID" value="AUX37126.1"/>
    <property type="molecule type" value="Genomic_DNA"/>
</dbReference>
<keyword evidence="5" id="KW-0732">Signal</keyword>
<feature type="domain" description="Alpha-L-arabinofuranosidase B arabinose-binding" evidence="8">
    <location>
        <begin position="352"/>
        <end position="480"/>
    </location>
</feature>
<accession>A0A4P2R343</accession>
<dbReference type="CDD" id="cd23399">
    <property type="entry name" value="beta-trefoil_ABD_ABFB"/>
    <property type="match status" value="1"/>
</dbReference>
<comment type="catalytic activity">
    <reaction evidence="1">
        <text>Hydrolysis of terminal non-reducing alpha-L-arabinofuranoside residues in alpha-L-arabinosides.</text>
        <dbReference type="EC" id="3.2.1.55"/>
    </reaction>
</comment>
<keyword evidence="6" id="KW-0378">Hydrolase</keyword>
<dbReference type="Pfam" id="PF03664">
    <property type="entry name" value="Glyco_hydro_62"/>
    <property type="match status" value="1"/>
</dbReference>
<reference evidence="9 10" key="1">
    <citation type="submission" date="2015-09" db="EMBL/GenBank/DDBJ databases">
        <title>Sorangium comparison.</title>
        <authorList>
            <person name="Zaburannyi N."/>
            <person name="Bunk B."/>
            <person name="Overmann J."/>
            <person name="Mueller R."/>
        </authorList>
    </citation>
    <scope>NUCLEOTIDE SEQUENCE [LARGE SCALE GENOMIC DNA]</scope>
    <source>
        <strain evidence="9 10">So ce836</strain>
    </source>
</reference>
<dbReference type="GO" id="GO:0046373">
    <property type="term" value="P:L-arabinose metabolic process"/>
    <property type="evidence" value="ECO:0007669"/>
    <property type="project" value="InterPro"/>
</dbReference>
<dbReference type="InterPro" id="IPR007934">
    <property type="entry name" value="AbfB_ABD"/>
</dbReference>
<evidence type="ECO:0000256" key="4">
    <source>
        <dbReference type="ARBA" id="ARBA00022525"/>
    </source>
</evidence>
<evidence type="ECO:0000256" key="3">
    <source>
        <dbReference type="ARBA" id="ARBA00012670"/>
    </source>
</evidence>